<dbReference type="GO" id="GO:0016887">
    <property type="term" value="F:ATP hydrolysis activity"/>
    <property type="evidence" value="ECO:0007669"/>
    <property type="project" value="InterPro"/>
</dbReference>
<evidence type="ECO:0000256" key="1">
    <source>
        <dbReference type="ARBA" id="ARBA00004370"/>
    </source>
</evidence>
<evidence type="ECO:0000256" key="8">
    <source>
        <dbReference type="ARBA" id="ARBA00034811"/>
    </source>
</evidence>
<dbReference type="Gene3D" id="1.10.8.60">
    <property type="match status" value="2"/>
</dbReference>
<dbReference type="Gene3D" id="3.40.50.300">
    <property type="entry name" value="P-loop containing nucleotide triphosphate hydrolases"/>
    <property type="match status" value="2"/>
</dbReference>
<reference evidence="13" key="1">
    <citation type="submission" date="2023-03" db="EMBL/GenBank/DDBJ databases">
        <title>Mating type loci evolution in Malassezia.</title>
        <authorList>
            <person name="Coelho M.A."/>
        </authorList>
    </citation>
    <scope>NUCLEOTIDE SEQUENCE</scope>
    <source>
        <strain evidence="13">CBS 9431</strain>
    </source>
</reference>
<feature type="domain" description="AAA+ ATPase" evidence="12">
    <location>
        <begin position="842"/>
        <end position="983"/>
    </location>
</feature>
<comment type="similarity">
    <text evidence="2">Belongs to the AAA ATPase family.</text>
</comment>
<evidence type="ECO:0000256" key="6">
    <source>
        <dbReference type="ARBA" id="ARBA00022840"/>
    </source>
</evidence>
<dbReference type="SMART" id="SM00382">
    <property type="entry name" value="AAA"/>
    <property type="match status" value="2"/>
</dbReference>
<evidence type="ECO:0000259" key="12">
    <source>
        <dbReference type="SMART" id="SM00382"/>
    </source>
</evidence>
<dbReference type="AlphaFoldDB" id="A0AAF0EZB5"/>
<dbReference type="GO" id="GO:0005778">
    <property type="term" value="C:peroxisomal membrane"/>
    <property type="evidence" value="ECO:0007669"/>
    <property type="project" value="TreeGrafter"/>
</dbReference>
<proteinExistence type="inferred from homology"/>
<keyword evidence="7" id="KW-0472">Membrane</keyword>
<evidence type="ECO:0000256" key="11">
    <source>
        <dbReference type="SAM" id="MobiDB-lite"/>
    </source>
</evidence>
<dbReference type="FunFam" id="3.40.50.300:FF:000109">
    <property type="entry name" value="Peroxisomal biogenesis factor 6"/>
    <property type="match status" value="1"/>
</dbReference>
<dbReference type="PANTHER" id="PTHR23077:SF9">
    <property type="entry name" value="PEROXISOMAL ATPASE PEX6"/>
    <property type="match status" value="1"/>
</dbReference>
<feature type="region of interest" description="Disordered" evidence="11">
    <location>
        <begin position="1110"/>
        <end position="1212"/>
    </location>
</feature>
<dbReference type="PROSITE" id="PS00674">
    <property type="entry name" value="AAA"/>
    <property type="match status" value="1"/>
</dbReference>
<evidence type="ECO:0000313" key="13">
    <source>
        <dbReference type="EMBL" id="WFD37547.1"/>
    </source>
</evidence>
<organism evidence="13 14">
    <name type="scientific">Malassezia japonica</name>
    <dbReference type="NCBI Taxonomy" id="223818"/>
    <lineage>
        <taxon>Eukaryota</taxon>
        <taxon>Fungi</taxon>
        <taxon>Dikarya</taxon>
        <taxon>Basidiomycota</taxon>
        <taxon>Ustilaginomycotina</taxon>
        <taxon>Malasseziomycetes</taxon>
        <taxon>Malasseziales</taxon>
        <taxon>Malasseziaceae</taxon>
        <taxon>Malassezia</taxon>
    </lineage>
</organism>
<keyword evidence="4" id="KW-0547">Nucleotide-binding</keyword>
<dbReference type="Proteomes" id="UP001217754">
    <property type="component" value="Chromosome 1"/>
</dbReference>
<dbReference type="GeneID" id="85224140"/>
<evidence type="ECO:0000256" key="9">
    <source>
        <dbReference type="ARBA" id="ARBA00034920"/>
    </source>
</evidence>
<dbReference type="Pfam" id="PF00004">
    <property type="entry name" value="AAA"/>
    <property type="match status" value="2"/>
</dbReference>
<sequence>MALAYVGARVYGLAPQGAWDDVYVSAALADVLRHGEVSGAPLAVSVASANDARAKHVSLLAAGVVSWAQIAPPDMEDSFEMERGGLAVFVPLTPTWRTITMEETAVVRAVVPVPLTAAYLAVEPDALETIGKDQDVLRRTLHGRILRTGETMHAGFAMRSVLTEPVLQGVVDCATTELYLVQDTAGSKETMDVQADPVLDETFLERALARSTVTDDRDGLATHASTLTASAALQPEWVDEALARWHRTSGSDVYVDPESVVLVSDTTLAELAAFNGDWALAEVRGADRPRMVRLLAAPPHRASATYVPPTLAMNLAGDASLDSDIALTLHPLPTNVADELDTLRHGDAAMQALAGAAAQPPLMPRAEALSVARIASPIATDRAFDAQCLDALRRHLEHRPRILKKGDVFAVPVATSRARFEQADAEQDGPSESAREIARTAQLPGPLAPTYARTAVYFCVTELEADLEDPEAVAARIPESAPALERWYATLAASRRMDSAGCWADATHTRIVQTGLEQRRVANVGAWLGLTSDTYPYPGKDTPLTAEGSVFSRYVQLVRAALSPSAQRLGVHLAILLEGAAGSGKRMLTRWVAECAGVHLLELNCFELVSDTDAHTEGILRAKFERARTCAPCIILLQNVDTLAKKGQNEGQTTAVVKMLQRCMEPDEESGPIFFVGTTEDAERCPPVLLACFNQTLKLDPPAEPERRQLLDLALQRYAVAADVDTKLLAVQTAALLPADLTEVVERARLASATRLATALELNENVWTMADIAAARPVLVQSDLDKALGHVRASYSESIGAPKIPNVTWDDVGGLASVKNEILDTVQLPLEHPELFSDGVKKRSGVLLYGPPGTGKTLLAKAVATTCSLNFFSVKGPELLNMYIGESEANVRRVFQRARDAKPCVIFFDELDSVAPKRGNQGDSGGVMDRIVSQLLAELDGMASGSAASDVFVIGATNRPDLLDPALLRPGRFDRMLYLSVAETHDAQRNILQALTRKFTLDEDVGDMTVIAEQCPFNLTGADFYALCSDAMLKAMTEKAEEIDAKVAERNKEPRTGDRVHWPVPLTPQFYLAELAEPSEVQVRVHRRHFEQALAELSPSVSEQEMAHYREVQKQFSQPEDNKESETTTAQPKGKGTKPFGQGKGKASEPEAQSATPPQGPPGPDSLPAAGAAAAAGATAGATAEPAGSAAAPPQEVPRSGQGKGKGKARAP</sequence>
<comment type="subcellular location">
    <subcellularLocation>
        <location evidence="1">Membrane</location>
    </subcellularLocation>
</comment>
<evidence type="ECO:0000256" key="5">
    <source>
        <dbReference type="ARBA" id="ARBA00022801"/>
    </source>
</evidence>
<dbReference type="GO" id="GO:0005524">
    <property type="term" value="F:ATP binding"/>
    <property type="evidence" value="ECO:0007669"/>
    <property type="project" value="UniProtKB-KW"/>
</dbReference>
<accession>A0AAF0EZB5</accession>
<dbReference type="EMBL" id="CP119958">
    <property type="protein sequence ID" value="WFD37547.1"/>
    <property type="molecule type" value="Genomic_DNA"/>
</dbReference>
<gene>
    <name evidence="13" type="primary">PEX6</name>
    <name evidence="13" type="ORF">MJAP1_000491</name>
</gene>
<evidence type="ECO:0000256" key="7">
    <source>
        <dbReference type="ARBA" id="ARBA00023136"/>
    </source>
</evidence>
<keyword evidence="5" id="KW-0378">Hydrolase</keyword>
<feature type="compositionally biased region" description="Low complexity" evidence="11">
    <location>
        <begin position="1166"/>
        <end position="1194"/>
    </location>
</feature>
<dbReference type="GO" id="GO:0016558">
    <property type="term" value="P:protein import into peroxisome matrix"/>
    <property type="evidence" value="ECO:0007669"/>
    <property type="project" value="TreeGrafter"/>
</dbReference>
<evidence type="ECO:0000256" key="4">
    <source>
        <dbReference type="ARBA" id="ARBA00022741"/>
    </source>
</evidence>
<evidence type="ECO:0000313" key="14">
    <source>
        <dbReference type="Proteomes" id="UP001217754"/>
    </source>
</evidence>
<feature type="domain" description="AAA+ ATPase" evidence="12">
    <location>
        <begin position="571"/>
        <end position="703"/>
    </location>
</feature>
<dbReference type="SUPFAM" id="SSF52540">
    <property type="entry name" value="P-loop containing nucleoside triphosphate hydrolases"/>
    <property type="match status" value="2"/>
</dbReference>
<comment type="catalytic activity">
    <reaction evidence="10">
        <text>ATP + H2O = ADP + phosphate + H(+)</text>
        <dbReference type="Rhea" id="RHEA:13065"/>
        <dbReference type="ChEBI" id="CHEBI:15377"/>
        <dbReference type="ChEBI" id="CHEBI:15378"/>
        <dbReference type="ChEBI" id="CHEBI:30616"/>
        <dbReference type="ChEBI" id="CHEBI:43474"/>
        <dbReference type="ChEBI" id="CHEBI:456216"/>
    </reaction>
    <physiologicalReaction direction="left-to-right" evidence="10">
        <dbReference type="Rhea" id="RHEA:13066"/>
    </physiologicalReaction>
</comment>
<keyword evidence="14" id="KW-1185">Reference proteome</keyword>
<dbReference type="CDD" id="cd19527">
    <property type="entry name" value="RecA-like_PEX6_r2"/>
    <property type="match status" value="1"/>
</dbReference>
<dbReference type="InterPro" id="IPR050168">
    <property type="entry name" value="AAA_ATPase_domain"/>
</dbReference>
<dbReference type="InterPro" id="IPR056995">
    <property type="entry name" value="PEX6_4th_dom"/>
</dbReference>
<dbReference type="InterPro" id="IPR003593">
    <property type="entry name" value="AAA+_ATPase"/>
</dbReference>
<evidence type="ECO:0000256" key="3">
    <source>
        <dbReference type="ARBA" id="ARBA00022593"/>
    </source>
</evidence>
<keyword evidence="6" id="KW-0067">ATP-binding</keyword>
<dbReference type="InterPro" id="IPR027417">
    <property type="entry name" value="P-loop_NTPase"/>
</dbReference>
<keyword evidence="3" id="KW-0962">Peroxisome biogenesis</keyword>
<evidence type="ECO:0000256" key="10">
    <source>
        <dbReference type="ARBA" id="ARBA00048778"/>
    </source>
</evidence>
<dbReference type="InterPro" id="IPR047533">
    <property type="entry name" value="RecA-like_PEX6_r2"/>
</dbReference>
<dbReference type="InterPro" id="IPR003960">
    <property type="entry name" value="ATPase_AAA_CS"/>
</dbReference>
<name>A0AAF0EZB5_9BASI</name>
<protein>
    <recommendedName>
        <fullName evidence="8">Peroxisomal ATPase PEX6</fullName>
    </recommendedName>
    <alternativeName>
        <fullName evidence="9">Peroxin-6</fullName>
    </alternativeName>
</protein>
<dbReference type="PANTHER" id="PTHR23077">
    <property type="entry name" value="AAA-FAMILY ATPASE"/>
    <property type="match status" value="1"/>
</dbReference>
<dbReference type="FunFam" id="1.10.8.60:FF:000039">
    <property type="entry name" value="peroxisome biogenesis factor 6"/>
    <property type="match status" value="1"/>
</dbReference>
<dbReference type="InterPro" id="IPR003959">
    <property type="entry name" value="ATPase_AAA_core"/>
</dbReference>
<dbReference type="Pfam" id="PF23315">
    <property type="entry name" value="PEX6_4th"/>
    <property type="match status" value="1"/>
</dbReference>
<evidence type="ECO:0000256" key="2">
    <source>
        <dbReference type="ARBA" id="ARBA00006914"/>
    </source>
</evidence>
<dbReference type="RefSeq" id="XP_060120444.1">
    <property type="nucleotide sequence ID" value="XM_060264461.1"/>
</dbReference>
<dbReference type="CDD" id="cd19481">
    <property type="entry name" value="RecA-like_protease"/>
    <property type="match status" value="1"/>
</dbReference>
<dbReference type="GO" id="GO:0005829">
    <property type="term" value="C:cytosol"/>
    <property type="evidence" value="ECO:0007669"/>
    <property type="project" value="TreeGrafter"/>
</dbReference>